<keyword evidence="4" id="KW-1185">Reference proteome</keyword>
<accession>A0A927PLZ2</accession>
<keyword evidence="2" id="KW-1133">Transmembrane helix</keyword>
<feature type="region of interest" description="Disordered" evidence="1">
    <location>
        <begin position="1"/>
        <end position="34"/>
    </location>
</feature>
<comment type="caution">
    <text evidence="3">The sequence shown here is derived from an EMBL/GenBank/DDBJ whole genome shotgun (WGS) entry which is preliminary data.</text>
</comment>
<dbReference type="AlphaFoldDB" id="A0A927PLZ2"/>
<evidence type="ECO:0000256" key="2">
    <source>
        <dbReference type="SAM" id="Phobius"/>
    </source>
</evidence>
<proteinExistence type="predicted"/>
<protein>
    <submittedName>
        <fullName evidence="3">TM2 domain-containing protein</fullName>
    </submittedName>
</protein>
<evidence type="ECO:0000256" key="1">
    <source>
        <dbReference type="SAM" id="MobiDB-lite"/>
    </source>
</evidence>
<evidence type="ECO:0000313" key="3">
    <source>
        <dbReference type="EMBL" id="MBD8507680.1"/>
    </source>
</evidence>
<reference evidence="3" key="1">
    <citation type="submission" date="2020-09" db="EMBL/GenBank/DDBJ databases">
        <title>Hoyosella lacisalsi sp. nov., a halotolerant actinobacterium isolated from soil of Lake Gudzhirganskoe.</title>
        <authorList>
            <person name="Yang Q."/>
            <person name="Guo P.Y."/>
            <person name="Liu S.W."/>
            <person name="Li F.N."/>
            <person name="Sun C.H."/>
        </authorList>
    </citation>
    <scope>NUCLEOTIDE SEQUENCE</scope>
    <source>
        <strain evidence="3">G463</strain>
    </source>
</reference>
<name>A0A927PLZ2_9ACTN</name>
<dbReference type="EMBL" id="JACYWE010000009">
    <property type="protein sequence ID" value="MBD8507680.1"/>
    <property type="molecule type" value="Genomic_DNA"/>
</dbReference>
<keyword evidence="2" id="KW-0472">Membrane</keyword>
<keyword evidence="2" id="KW-0812">Transmembrane</keyword>
<organism evidence="3 4">
    <name type="scientific">Lolliginicoccus lacisalsi</name>
    <dbReference type="NCBI Taxonomy" id="2742202"/>
    <lineage>
        <taxon>Bacteria</taxon>
        <taxon>Bacillati</taxon>
        <taxon>Actinomycetota</taxon>
        <taxon>Actinomycetes</taxon>
        <taxon>Mycobacteriales</taxon>
        <taxon>Hoyosellaceae</taxon>
        <taxon>Lolliginicoccus</taxon>
    </lineage>
</organism>
<sequence>MTEQPPRPHRARRTEQPPARAAGRSDDAEQPDTQPLTISDYAQIFGAPGAPHGYDPETGKAYSGRGNLAVGVLNLILPGAGRLYAGHYMIGLLQLVLALVTCGLGHAWSLIDGIVILVNGGTDASGRPLRP</sequence>
<dbReference type="Proteomes" id="UP000642993">
    <property type="component" value="Unassembled WGS sequence"/>
</dbReference>
<feature type="transmembrane region" description="Helical" evidence="2">
    <location>
        <begin position="92"/>
        <end position="111"/>
    </location>
</feature>
<evidence type="ECO:0000313" key="4">
    <source>
        <dbReference type="Proteomes" id="UP000642993"/>
    </source>
</evidence>
<gene>
    <name evidence="3" type="ORF">HT102_14425</name>
</gene>
<dbReference type="RefSeq" id="WP_192040161.1">
    <property type="nucleotide sequence ID" value="NZ_JACYWE010000009.1"/>
</dbReference>